<dbReference type="Proteomes" id="UP000249922">
    <property type="component" value="Chromosome"/>
</dbReference>
<dbReference type="EMBL" id="CP030239">
    <property type="protein sequence ID" value="AWX92304.1"/>
    <property type="molecule type" value="Genomic_DNA"/>
</dbReference>
<gene>
    <name evidence="1" type="ORF">DPM13_00670</name>
</gene>
<keyword evidence="2" id="KW-1185">Reference proteome</keyword>
<evidence type="ECO:0000313" key="1">
    <source>
        <dbReference type="EMBL" id="AWX92304.1"/>
    </source>
</evidence>
<sequence>MLSGWKPYSDRGAVRLRDADWRMNPAVDFNLLSAAATGPGKASHGFAGAVQAGSAAGPWST</sequence>
<protein>
    <submittedName>
        <fullName evidence="1">Uncharacterized protein</fullName>
    </submittedName>
</protein>
<name>A0ABM6WNX2_9RHOB</name>
<reference evidence="1 2" key="1">
    <citation type="submission" date="2018-06" db="EMBL/GenBank/DDBJ databases">
        <title>Complete genome sequence of Paracoccus mutanolyticus strain RSP-02 isolated from cellulosic waste.</title>
        <authorList>
            <person name="Amrutha R.N."/>
            <person name="Shrivastav A."/>
            <person name="Buddana S.K."/>
            <person name="Deshpande U."/>
            <person name="Prakasham R.S."/>
        </authorList>
    </citation>
    <scope>NUCLEOTIDE SEQUENCE [LARGE SCALE GENOMIC DNA]</scope>
    <source>
        <strain evidence="1 2">RSP-02</strain>
    </source>
</reference>
<proteinExistence type="predicted"/>
<accession>A0ABM6WNX2</accession>
<organism evidence="1 2">
    <name type="scientific">Paracoccus mutanolyticus</name>
    <dbReference type="NCBI Taxonomy" id="1499308"/>
    <lineage>
        <taxon>Bacteria</taxon>
        <taxon>Pseudomonadati</taxon>
        <taxon>Pseudomonadota</taxon>
        <taxon>Alphaproteobacteria</taxon>
        <taxon>Rhodobacterales</taxon>
        <taxon>Paracoccaceae</taxon>
        <taxon>Paracoccus</taxon>
    </lineage>
</organism>
<evidence type="ECO:0000313" key="2">
    <source>
        <dbReference type="Proteomes" id="UP000249922"/>
    </source>
</evidence>